<feature type="region of interest" description="Disordered" evidence="1">
    <location>
        <begin position="1"/>
        <end position="50"/>
    </location>
</feature>
<feature type="non-terminal residue" evidence="2">
    <location>
        <position position="1"/>
    </location>
</feature>
<dbReference type="AlphaFoldDB" id="A0A6J4UDQ3"/>
<dbReference type="EMBL" id="CADCWE010000164">
    <property type="protein sequence ID" value="CAA9546410.1"/>
    <property type="molecule type" value="Genomic_DNA"/>
</dbReference>
<proteinExistence type="predicted"/>
<protein>
    <submittedName>
        <fullName evidence="2">Uncharacterized protein</fullName>
    </submittedName>
</protein>
<sequence>ECHRRPPSTLEHPSLREDRRGHPRSRLRGGALRRWRPGNRRHRSTGAVTSDVARLGSAALGRLRVGRPKWQRGVRDSLGRRARVDRSGVRRPSRSSSHRATDPTRATDPDASAGSRGYRTRSRIAHRVDRGRLGADRSRRIDPRRPAV</sequence>
<feature type="compositionally biased region" description="Basic and acidic residues" evidence="1">
    <location>
        <begin position="99"/>
        <end position="108"/>
    </location>
</feature>
<evidence type="ECO:0000313" key="2">
    <source>
        <dbReference type="EMBL" id="CAA9546410.1"/>
    </source>
</evidence>
<gene>
    <name evidence="2" type="ORF">AVDCRST_MAG73-2454</name>
</gene>
<feature type="compositionally biased region" description="Basic and acidic residues" evidence="1">
    <location>
        <begin position="73"/>
        <end position="88"/>
    </location>
</feature>
<feature type="non-terminal residue" evidence="2">
    <location>
        <position position="148"/>
    </location>
</feature>
<feature type="region of interest" description="Disordered" evidence="1">
    <location>
        <begin position="71"/>
        <end position="148"/>
    </location>
</feature>
<reference evidence="2" key="1">
    <citation type="submission" date="2020-02" db="EMBL/GenBank/DDBJ databases">
        <authorList>
            <person name="Meier V. D."/>
        </authorList>
    </citation>
    <scope>NUCLEOTIDE SEQUENCE</scope>
    <source>
        <strain evidence="2">AVDCRST_MAG73</strain>
    </source>
</reference>
<accession>A0A6J4UDQ3</accession>
<feature type="compositionally biased region" description="Basic and acidic residues" evidence="1">
    <location>
        <begin position="126"/>
        <end position="148"/>
    </location>
</feature>
<organism evidence="2">
    <name type="scientific">uncultured Thermomicrobiales bacterium</name>
    <dbReference type="NCBI Taxonomy" id="1645740"/>
    <lineage>
        <taxon>Bacteria</taxon>
        <taxon>Pseudomonadati</taxon>
        <taxon>Thermomicrobiota</taxon>
        <taxon>Thermomicrobia</taxon>
        <taxon>Thermomicrobiales</taxon>
        <taxon>environmental samples</taxon>
    </lineage>
</organism>
<feature type="compositionally biased region" description="Basic residues" evidence="1">
    <location>
        <begin position="21"/>
        <end position="44"/>
    </location>
</feature>
<evidence type="ECO:0000256" key="1">
    <source>
        <dbReference type="SAM" id="MobiDB-lite"/>
    </source>
</evidence>
<name>A0A6J4UDQ3_9BACT</name>